<accession>A0A9E7FI71</accession>
<keyword evidence="2" id="KW-1185">Reference proteome</keyword>
<proteinExistence type="predicted"/>
<dbReference type="OrthoDB" id="509052at2759"/>
<dbReference type="Proteomes" id="UP001055439">
    <property type="component" value="Chromosome 4"/>
</dbReference>
<sequence length="158" mass="18033">MREVKKRAAQMSSIIWRRTAWLLTSSPPITSRRRTSPVYLLPSSLASLSSPREFGFSSTITMGESSSSASCIRMVQHLIEQCLLFRMSKEECVQALAKHADIKSVITSTVWKEFEKENKELFQAYMNEQGEKAMDVEAAQRTQKMLTELAAKDYDKEE</sequence>
<dbReference type="InterPro" id="IPR006476">
    <property type="entry name" value="CHP01589_pln"/>
</dbReference>
<dbReference type="PANTHER" id="PTHR31871">
    <property type="entry name" value="OS02G0137100 PROTEIN"/>
    <property type="match status" value="1"/>
</dbReference>
<protein>
    <submittedName>
        <fullName evidence="1">Plant-specific domain TIGR01589 family protein</fullName>
    </submittedName>
</protein>
<evidence type="ECO:0000313" key="1">
    <source>
        <dbReference type="EMBL" id="URD94398.1"/>
    </source>
</evidence>
<dbReference type="NCBIfam" id="TIGR01589">
    <property type="entry name" value="A_thal_3526"/>
    <property type="match status" value="1"/>
</dbReference>
<evidence type="ECO:0000313" key="2">
    <source>
        <dbReference type="Proteomes" id="UP001055439"/>
    </source>
</evidence>
<dbReference type="AlphaFoldDB" id="A0A9E7FI71"/>
<organism evidence="1 2">
    <name type="scientific">Musa troglodytarum</name>
    <name type="common">fe'i banana</name>
    <dbReference type="NCBI Taxonomy" id="320322"/>
    <lineage>
        <taxon>Eukaryota</taxon>
        <taxon>Viridiplantae</taxon>
        <taxon>Streptophyta</taxon>
        <taxon>Embryophyta</taxon>
        <taxon>Tracheophyta</taxon>
        <taxon>Spermatophyta</taxon>
        <taxon>Magnoliopsida</taxon>
        <taxon>Liliopsida</taxon>
        <taxon>Zingiberales</taxon>
        <taxon>Musaceae</taxon>
        <taxon>Musa</taxon>
    </lineage>
</organism>
<gene>
    <name evidence="1" type="ORF">MUK42_36870</name>
</gene>
<dbReference type="PANTHER" id="PTHR31871:SF48">
    <property type="entry name" value="OS05G0462000 PROTEIN"/>
    <property type="match status" value="1"/>
</dbReference>
<dbReference type="Pfam" id="PF09713">
    <property type="entry name" value="A_thal_3526"/>
    <property type="match status" value="1"/>
</dbReference>
<dbReference type="EMBL" id="CP097506">
    <property type="protein sequence ID" value="URD94398.1"/>
    <property type="molecule type" value="Genomic_DNA"/>
</dbReference>
<reference evidence="1" key="1">
    <citation type="submission" date="2022-05" db="EMBL/GenBank/DDBJ databases">
        <title>The Musa troglodytarum L. genome provides insights into the mechanism of non-climacteric behaviour and enrichment of carotenoids.</title>
        <authorList>
            <person name="Wang J."/>
        </authorList>
    </citation>
    <scope>NUCLEOTIDE SEQUENCE</scope>
    <source>
        <tissue evidence="1">Leaf</tissue>
    </source>
</reference>
<name>A0A9E7FI71_9LILI</name>